<dbReference type="Proteomes" id="UP000694240">
    <property type="component" value="Chromosome 6"/>
</dbReference>
<reference evidence="1 2" key="1">
    <citation type="submission" date="2020-12" db="EMBL/GenBank/DDBJ databases">
        <title>Concerted genomic and epigenomic changes stabilize Arabidopsis allopolyploids.</title>
        <authorList>
            <person name="Chen Z."/>
        </authorList>
    </citation>
    <scope>NUCLEOTIDE SEQUENCE [LARGE SCALE GENOMIC DNA]</scope>
    <source>
        <strain evidence="1">Allo738</strain>
        <tissue evidence="1">Leaf</tissue>
    </source>
</reference>
<name>A0A8T2C8L2_9BRAS</name>
<dbReference type="AlphaFoldDB" id="A0A8T2C8L2"/>
<sequence length="36" mass="4260">MESRELGEMPFPPEELRCHFCFWTDLMNGFVLGLVQ</sequence>
<proteinExistence type="predicted"/>
<keyword evidence="2" id="KW-1185">Reference proteome</keyword>
<comment type="caution">
    <text evidence="1">The sequence shown here is derived from an EMBL/GenBank/DDBJ whole genome shotgun (WGS) entry which is preliminary data.</text>
</comment>
<accession>A0A8T2C8L2</accession>
<protein>
    <submittedName>
        <fullName evidence="1">Uncharacterized protein</fullName>
    </submittedName>
</protein>
<dbReference type="EMBL" id="JAEFBK010000006">
    <property type="protein sequence ID" value="KAG7591751.1"/>
    <property type="molecule type" value="Genomic_DNA"/>
</dbReference>
<organism evidence="1 2">
    <name type="scientific">Arabidopsis thaliana x Arabidopsis arenosa</name>
    <dbReference type="NCBI Taxonomy" id="1240361"/>
    <lineage>
        <taxon>Eukaryota</taxon>
        <taxon>Viridiplantae</taxon>
        <taxon>Streptophyta</taxon>
        <taxon>Embryophyta</taxon>
        <taxon>Tracheophyta</taxon>
        <taxon>Spermatophyta</taxon>
        <taxon>Magnoliopsida</taxon>
        <taxon>eudicotyledons</taxon>
        <taxon>Gunneridae</taxon>
        <taxon>Pentapetalae</taxon>
        <taxon>rosids</taxon>
        <taxon>malvids</taxon>
        <taxon>Brassicales</taxon>
        <taxon>Brassicaceae</taxon>
        <taxon>Camelineae</taxon>
        <taxon>Arabidopsis</taxon>
    </lineage>
</organism>
<evidence type="ECO:0000313" key="2">
    <source>
        <dbReference type="Proteomes" id="UP000694240"/>
    </source>
</evidence>
<gene>
    <name evidence="1" type="ORF">ISN45_Aa01g007420</name>
</gene>
<evidence type="ECO:0000313" key="1">
    <source>
        <dbReference type="EMBL" id="KAG7591751.1"/>
    </source>
</evidence>